<dbReference type="GO" id="GO:0046872">
    <property type="term" value="F:metal ion binding"/>
    <property type="evidence" value="ECO:0007669"/>
    <property type="project" value="UniProtKB-KW"/>
</dbReference>
<feature type="binding site" evidence="7">
    <location>
        <position position="137"/>
    </location>
    <ligand>
        <name>a divalent metal cation</name>
        <dbReference type="ChEBI" id="CHEBI:60240"/>
        <label>2</label>
    </ligand>
</feature>
<evidence type="ECO:0000256" key="7">
    <source>
        <dbReference type="PIRSR" id="PIRSR005902-1"/>
    </source>
</evidence>
<keyword evidence="1" id="KW-0963">Cytoplasm</keyword>
<comment type="caution">
    <text evidence="8">The sequence shown here is derived from an EMBL/GenBank/DDBJ whole genome shotgun (WGS) entry which is preliminary data.</text>
</comment>
<protein>
    <submittedName>
        <fullName evidence="8">TatD-related deoxyribonuclease</fullName>
    </submittedName>
</protein>
<reference evidence="8 9" key="1">
    <citation type="submission" date="2014-08" db="EMBL/GenBank/DDBJ databases">
        <title>Genomic and Phenotypic Diversity of Colwellia psychrerythraea strains from Disparate Marine Basins.</title>
        <authorList>
            <person name="Techtmann S.M."/>
            <person name="Stelling S.C."/>
            <person name="Utturkar S.M."/>
            <person name="Alshibli N."/>
            <person name="Harris A."/>
            <person name="Brown S.D."/>
            <person name="Hazen T.C."/>
        </authorList>
    </citation>
    <scope>NUCLEOTIDE SEQUENCE [LARGE SCALE GENOMIC DNA]</scope>
    <source>
        <strain evidence="8 9">ND2E</strain>
    </source>
</reference>
<gene>
    <name evidence="8" type="ORF">ND2E_2877</name>
</gene>
<dbReference type="InterPro" id="IPR050891">
    <property type="entry name" value="TatD-type_Hydrolase"/>
</dbReference>
<dbReference type="Proteomes" id="UP000029843">
    <property type="component" value="Unassembled WGS sequence"/>
</dbReference>
<dbReference type="Gene3D" id="3.20.20.140">
    <property type="entry name" value="Metal-dependent hydrolases"/>
    <property type="match status" value="1"/>
</dbReference>
<dbReference type="OrthoDB" id="9810005at2"/>
<evidence type="ECO:0000256" key="4">
    <source>
        <dbReference type="ARBA" id="ARBA00022801"/>
    </source>
</evidence>
<dbReference type="InterPro" id="IPR001130">
    <property type="entry name" value="TatD-like"/>
</dbReference>
<keyword evidence="5" id="KW-0269">Exonuclease</keyword>
<evidence type="ECO:0000256" key="5">
    <source>
        <dbReference type="ARBA" id="ARBA00022839"/>
    </source>
</evidence>
<dbReference type="FunFam" id="3.20.20.140:FF:000018">
    <property type="entry name" value="3'-5' ssDNA/RNA exonuclease TatD"/>
    <property type="match status" value="1"/>
</dbReference>
<sequence length="276" mass="31441" precursor="true">MNKSTLIDIGVNLTNKRFEKDREEVIRRAQIAQLNGLLVTGTSVEESQKALTLCRYYQTIFPDFLYSTAGVHPHDADHVSPDYLDQLRMLAKQEEVKAIGECGLDFNRNFSEPAQQQKVFSEQVALAAEMQMPLFLHQRDAFEPWFSTLSPYLSKVPAMVAHCFTGSKSELIQCIAADMYIGITGWLCDERRGQSLRDIVSLIPLNRLLIETDAPYLTPRTIRPKPKGSRNEPCYLPFIAKEIASITGLDQEEIAWQTSRNAKKVFDFPSKKEMYK</sequence>
<feature type="binding site" evidence="7">
    <location>
        <position position="213"/>
    </location>
    <ligand>
        <name>a divalent metal cation</name>
        <dbReference type="ChEBI" id="CHEBI:60240"/>
        <label>1</label>
    </ligand>
</feature>
<dbReference type="SUPFAM" id="SSF51556">
    <property type="entry name" value="Metallo-dependent hydrolases"/>
    <property type="match status" value="1"/>
</dbReference>
<keyword evidence="2" id="KW-0540">Nuclease</keyword>
<feature type="binding site" evidence="7">
    <location>
        <position position="101"/>
    </location>
    <ligand>
        <name>a divalent metal cation</name>
        <dbReference type="ChEBI" id="CHEBI:60240"/>
        <label>1</label>
    </ligand>
</feature>
<dbReference type="PROSITE" id="PS01090">
    <property type="entry name" value="TATD_2"/>
    <property type="match status" value="1"/>
</dbReference>
<evidence type="ECO:0000256" key="2">
    <source>
        <dbReference type="ARBA" id="ARBA00022722"/>
    </source>
</evidence>
<dbReference type="PATRIC" id="fig|28229.4.peg.1919"/>
<dbReference type="GO" id="GO:0004527">
    <property type="term" value="F:exonuclease activity"/>
    <property type="evidence" value="ECO:0007669"/>
    <property type="project" value="UniProtKB-KW"/>
</dbReference>
<dbReference type="InterPro" id="IPR018228">
    <property type="entry name" value="DNase_TatD-rel_CS"/>
</dbReference>
<evidence type="ECO:0000313" key="9">
    <source>
        <dbReference type="Proteomes" id="UP000029843"/>
    </source>
</evidence>
<dbReference type="EMBL" id="JQED01000017">
    <property type="protein sequence ID" value="KGJ92629.1"/>
    <property type="molecule type" value="Genomic_DNA"/>
</dbReference>
<dbReference type="AlphaFoldDB" id="A0A099KPH8"/>
<feature type="binding site" evidence="7">
    <location>
        <position position="162"/>
    </location>
    <ligand>
        <name>a divalent metal cation</name>
        <dbReference type="ChEBI" id="CHEBI:60240"/>
        <label>2</label>
    </ligand>
</feature>
<evidence type="ECO:0000256" key="6">
    <source>
        <dbReference type="ARBA" id="ARBA00022842"/>
    </source>
</evidence>
<dbReference type="InterPro" id="IPR032466">
    <property type="entry name" value="Metal_Hydrolase"/>
</dbReference>
<evidence type="ECO:0000256" key="1">
    <source>
        <dbReference type="ARBA" id="ARBA00022490"/>
    </source>
</evidence>
<evidence type="ECO:0000313" key="8">
    <source>
        <dbReference type="EMBL" id="KGJ92629.1"/>
    </source>
</evidence>
<keyword evidence="3 7" id="KW-0479">Metal-binding</keyword>
<keyword evidence="4" id="KW-0378">Hydrolase</keyword>
<keyword evidence="6" id="KW-0460">Magnesium</keyword>
<dbReference type="PANTHER" id="PTHR10060">
    <property type="entry name" value="TATD FAMILY DEOXYRIBONUCLEASE"/>
    <property type="match status" value="1"/>
</dbReference>
<accession>A0A099KPH8</accession>
<dbReference type="PIRSF" id="PIRSF005902">
    <property type="entry name" value="DNase_TatD"/>
    <property type="match status" value="1"/>
</dbReference>
<dbReference type="Pfam" id="PF01026">
    <property type="entry name" value="TatD_DNase"/>
    <property type="match status" value="1"/>
</dbReference>
<evidence type="ECO:0000256" key="3">
    <source>
        <dbReference type="ARBA" id="ARBA00022723"/>
    </source>
</evidence>
<name>A0A099KPH8_COLPS</name>
<dbReference type="CDD" id="cd01310">
    <property type="entry name" value="TatD_DNAse"/>
    <property type="match status" value="1"/>
</dbReference>
<dbReference type="RefSeq" id="WP_150113736.1">
    <property type="nucleotide sequence ID" value="NZ_JQED01000017.1"/>
</dbReference>
<proteinExistence type="predicted"/>
<organism evidence="8 9">
    <name type="scientific">Colwellia psychrerythraea</name>
    <name type="common">Vibrio psychroerythus</name>
    <dbReference type="NCBI Taxonomy" id="28229"/>
    <lineage>
        <taxon>Bacteria</taxon>
        <taxon>Pseudomonadati</taxon>
        <taxon>Pseudomonadota</taxon>
        <taxon>Gammaproteobacteria</taxon>
        <taxon>Alteromonadales</taxon>
        <taxon>Colwelliaceae</taxon>
        <taxon>Colwellia</taxon>
    </lineage>
</organism>
<dbReference type="PANTHER" id="PTHR10060:SF15">
    <property type="entry name" value="DEOXYRIBONUCLEASE TATDN1"/>
    <property type="match status" value="1"/>
</dbReference>